<evidence type="ECO:0000256" key="2">
    <source>
        <dbReference type="SAM" id="MobiDB-lite"/>
    </source>
</evidence>
<feature type="compositionally biased region" description="Low complexity" evidence="2">
    <location>
        <begin position="963"/>
        <end position="983"/>
    </location>
</feature>
<dbReference type="InterPro" id="IPR025852">
    <property type="entry name" value="SM_dom_ATX"/>
</dbReference>
<feature type="domain" description="LsmAD" evidence="3">
    <location>
        <begin position="175"/>
        <end position="239"/>
    </location>
</feature>
<evidence type="ECO:0000256" key="1">
    <source>
        <dbReference type="ARBA" id="ARBA00007503"/>
    </source>
</evidence>
<feature type="region of interest" description="Disordered" evidence="2">
    <location>
        <begin position="805"/>
        <end position="832"/>
    </location>
</feature>
<feature type="region of interest" description="Disordered" evidence="2">
    <location>
        <begin position="953"/>
        <end position="983"/>
    </location>
</feature>
<dbReference type="Proteomes" id="UP000046395">
    <property type="component" value="Unassembled WGS sequence"/>
</dbReference>
<evidence type="ECO:0000259" key="3">
    <source>
        <dbReference type="SMART" id="SM01272"/>
    </source>
</evidence>
<dbReference type="InterPro" id="IPR009604">
    <property type="entry name" value="LsmAD_domain"/>
</dbReference>
<dbReference type="GO" id="GO:0003729">
    <property type="term" value="F:mRNA binding"/>
    <property type="evidence" value="ECO:0007669"/>
    <property type="project" value="TreeGrafter"/>
</dbReference>
<feature type="compositionally biased region" description="Polar residues" evidence="2">
    <location>
        <begin position="402"/>
        <end position="415"/>
    </location>
</feature>
<protein>
    <submittedName>
        <fullName evidence="5">LsmAD domain-containing protein</fullName>
    </submittedName>
</protein>
<feature type="region of interest" description="Disordered" evidence="2">
    <location>
        <begin position="670"/>
        <end position="697"/>
    </location>
</feature>
<dbReference type="WBParaSite" id="TMUE_2000008240.1">
    <property type="protein sequence ID" value="TMUE_2000008240.1"/>
    <property type="gene ID" value="WBGene00289229"/>
</dbReference>
<dbReference type="Pfam" id="PF14438">
    <property type="entry name" value="SM-ATX"/>
    <property type="match status" value="1"/>
</dbReference>
<name>A0A5S6QM02_TRIMR</name>
<dbReference type="InterPro" id="IPR045117">
    <property type="entry name" value="ATXN2-like"/>
</dbReference>
<keyword evidence="4" id="KW-1185">Reference proteome</keyword>
<dbReference type="STRING" id="70415.A0A5S6QM02"/>
<sequence>MPAEAKRMPQSCKEYAMSFVDFEDALTAGFTNHPLTHCLVCLMGSNVRIRTSDKLLYDGVLAGFTGNYDLGLRMVHPVLEEVDGDMVPTREECFERKVIPFSSVVSVQAVVDMENVTKNAFSSDSELSRLNGSTSERRLEKWESDVVEEELVLDESSPTQGWSAEEMFRKNELHFGVTTDYDDNLQQYNSVEVDKSAAEYKVKYAEAERLAKIIESNPASKRANDLENDDEERDIVQRPAGATNSTPSTLPTSMTSQGNLTYFRSNRSRGGSIMGGSDRGGRGGSGPRGGNYNQREIRSGSRTGAQQRDFDSGHHQSYQGKLGSSSRYHAQQMTPLTNSSQPNQQLSSRSVSTPTASSTTSGERNVENAHSAGNLSSVEDKRRNAYPQSKQNLMGPRAQTPVEGQQAQRRNQSHPTRGGYKDSASELRKFSQEYRLAENKAQTTHGSTSSSPTPRPSVITQHRAVPTRSAGRGGGEVTANAATQRQYSIGKDESPPHSSRVQVKQAEYRRTVKGVSQTQASDGRSLGDSGKNVSAETLHLASASSPEQQPTVERQTSSASSIKSVPLNPDAEEFRPQHMQSIVTQQPPALMQQQMLRTMNPANGTAFFPMGVPPNVAAAPPPGSSVLLNQNGAPQTMYPTPGSFSVQVYPGNPPLYNVQSSQAPVAILQNSSNLRPSPNGGGQHPLPVGAAPGNSGGAQPLMTAQTPVGIAQPPYLVQYTGPIPAGPQSNSSPFFLGQARVLHPPYMVPEAGANCGTMPQSVYALPPFLHVTPYGTPNPAMQQVIPGMQNPSHPPPGYAVASGVEPTNQHPTNTGNSAGVTGTPTNSTQTSAFAQPPTAAAAGTYPLAAAMPNQPLFLLPGNAYMAPTPTPIYANSNVVCTSATAPPGTPTQQPSGNGLIQLAAMPGQAAAAAAMYAAAGQAPFTPETGYMQFATSAQLPQNTYHQNLLRSSSVPAYGQGHPAQQAATAAGNAGVSGSNNGNT</sequence>
<dbReference type="GO" id="GO:0010494">
    <property type="term" value="C:cytoplasmic stress granule"/>
    <property type="evidence" value="ECO:0007669"/>
    <property type="project" value="TreeGrafter"/>
</dbReference>
<feature type="compositionally biased region" description="Low complexity" evidence="2">
    <location>
        <begin position="243"/>
        <end position="256"/>
    </location>
</feature>
<dbReference type="PANTHER" id="PTHR12854:SF7">
    <property type="entry name" value="ATAXIN-2 HOMOLOG"/>
    <property type="match status" value="1"/>
</dbReference>
<dbReference type="AlphaFoldDB" id="A0A5S6QM02"/>
<feature type="region of interest" description="Disordered" evidence="2">
    <location>
        <begin position="486"/>
        <end position="565"/>
    </location>
</feature>
<feature type="compositionally biased region" description="Low complexity" evidence="2">
    <location>
        <begin position="347"/>
        <end position="361"/>
    </location>
</feature>
<organism evidence="4 5">
    <name type="scientific">Trichuris muris</name>
    <name type="common">Mouse whipworm</name>
    <dbReference type="NCBI Taxonomy" id="70415"/>
    <lineage>
        <taxon>Eukaryota</taxon>
        <taxon>Metazoa</taxon>
        <taxon>Ecdysozoa</taxon>
        <taxon>Nematoda</taxon>
        <taxon>Enoplea</taxon>
        <taxon>Dorylaimia</taxon>
        <taxon>Trichinellida</taxon>
        <taxon>Trichuridae</taxon>
        <taxon>Trichuris</taxon>
    </lineage>
</organism>
<feature type="compositionally biased region" description="Polar residues" evidence="2">
    <location>
        <begin position="805"/>
        <end position="827"/>
    </location>
</feature>
<dbReference type="Pfam" id="PF06741">
    <property type="entry name" value="LsmAD"/>
    <property type="match status" value="1"/>
</dbReference>
<dbReference type="SMART" id="SM01272">
    <property type="entry name" value="LsmAD"/>
    <property type="match status" value="1"/>
</dbReference>
<feature type="compositionally biased region" description="Polar residues" evidence="2">
    <location>
        <begin position="542"/>
        <end position="563"/>
    </location>
</feature>
<comment type="similarity">
    <text evidence="1">Belongs to the ataxin-2 family.</text>
</comment>
<feature type="region of interest" description="Disordered" evidence="2">
    <location>
        <begin position="439"/>
        <end position="459"/>
    </location>
</feature>
<dbReference type="GO" id="GO:0034063">
    <property type="term" value="P:stress granule assembly"/>
    <property type="evidence" value="ECO:0007669"/>
    <property type="project" value="TreeGrafter"/>
</dbReference>
<feature type="compositionally biased region" description="Gly residues" evidence="2">
    <location>
        <begin position="272"/>
        <end position="289"/>
    </location>
</feature>
<feature type="region of interest" description="Disordered" evidence="2">
    <location>
        <begin position="221"/>
        <end position="425"/>
    </location>
</feature>
<evidence type="ECO:0000313" key="4">
    <source>
        <dbReference type="Proteomes" id="UP000046395"/>
    </source>
</evidence>
<evidence type="ECO:0000313" key="5">
    <source>
        <dbReference type="WBParaSite" id="TMUE_2000008240.1"/>
    </source>
</evidence>
<accession>A0A5S6QM02</accession>
<feature type="compositionally biased region" description="Low complexity" evidence="2">
    <location>
        <begin position="443"/>
        <end position="459"/>
    </location>
</feature>
<reference evidence="5" key="1">
    <citation type="submission" date="2019-12" db="UniProtKB">
        <authorList>
            <consortium name="WormBaseParasite"/>
        </authorList>
    </citation>
    <scope>IDENTIFICATION</scope>
</reference>
<proteinExistence type="inferred from homology"/>
<feature type="compositionally biased region" description="Polar residues" evidence="2">
    <location>
        <begin position="315"/>
        <end position="346"/>
    </location>
</feature>
<dbReference type="PANTHER" id="PTHR12854">
    <property type="entry name" value="ATAXIN 2-RELATED"/>
    <property type="match status" value="1"/>
</dbReference>